<keyword evidence="1" id="KW-0456">Lyase</keyword>
<dbReference type="GO" id="GO:0016829">
    <property type="term" value="F:lyase activity"/>
    <property type="evidence" value="ECO:0007669"/>
    <property type="project" value="UniProtKB-KW"/>
</dbReference>
<proteinExistence type="predicted"/>
<accession>A0ABY5GY95</accession>
<sequence length="149" mass="16739">MNISTEQRQHWIAVLAKAPTEALRTLSDSVVSDMQFEVIREPEIGLMQVRARMGGTGDAFNMGDMTVTRCVVRSHNDTLGFSYIAGRNKPHALRAAQLDAMLQLSDFHQRLIDTVIEPLKQQLINTRQVKQQAIAATKVDFFTLVRGED</sequence>
<evidence type="ECO:0000313" key="2">
    <source>
        <dbReference type="Proteomes" id="UP001059950"/>
    </source>
</evidence>
<dbReference type="InterPro" id="IPR009609">
    <property type="entry name" value="Phosphonate_metab_PhnG"/>
</dbReference>
<dbReference type="Proteomes" id="UP001059950">
    <property type="component" value="Chromosome"/>
</dbReference>
<evidence type="ECO:0000313" key="1">
    <source>
        <dbReference type="EMBL" id="UTW04526.1"/>
    </source>
</evidence>
<dbReference type="NCBIfam" id="TIGR03293">
    <property type="entry name" value="PhnG_redo"/>
    <property type="match status" value="1"/>
</dbReference>
<reference evidence="1" key="1">
    <citation type="submission" date="2021-04" db="EMBL/GenBank/DDBJ databases">
        <title>Oceanospirillales bacteria with DddD are important DMSP degraders in coastal seawater.</title>
        <authorList>
            <person name="Liu J."/>
        </authorList>
    </citation>
    <scope>NUCLEOTIDE SEQUENCE</scope>
    <source>
        <strain evidence="1">GY6</strain>
    </source>
</reference>
<protein>
    <submittedName>
        <fullName evidence="1">Phosphonate C-P lyase system protein PhnG</fullName>
    </submittedName>
</protein>
<gene>
    <name evidence="1" type="primary">phnG</name>
    <name evidence="1" type="ORF">KDX31_05845</name>
</gene>
<dbReference type="EMBL" id="CP073344">
    <property type="protein sequence ID" value="UTW04526.1"/>
    <property type="molecule type" value="Genomic_DNA"/>
</dbReference>
<dbReference type="Pfam" id="PF06754">
    <property type="entry name" value="PhnG"/>
    <property type="match status" value="1"/>
</dbReference>
<name>A0ABY5GY95_9GAMM</name>
<organism evidence="1 2">
    <name type="scientific">Amphritea atlantica</name>
    <dbReference type="NCBI Taxonomy" id="355243"/>
    <lineage>
        <taxon>Bacteria</taxon>
        <taxon>Pseudomonadati</taxon>
        <taxon>Pseudomonadota</taxon>
        <taxon>Gammaproteobacteria</taxon>
        <taxon>Oceanospirillales</taxon>
        <taxon>Oceanospirillaceae</taxon>
        <taxon>Amphritea</taxon>
    </lineage>
</organism>
<keyword evidence="2" id="KW-1185">Reference proteome</keyword>